<evidence type="ECO:0000259" key="1">
    <source>
        <dbReference type="Pfam" id="PF01738"/>
    </source>
</evidence>
<dbReference type="Gene3D" id="3.40.50.1820">
    <property type="entry name" value="alpha/beta hydrolase"/>
    <property type="match status" value="1"/>
</dbReference>
<comment type="caution">
    <text evidence="2">The sequence shown here is derived from an EMBL/GenBank/DDBJ whole genome shotgun (WGS) entry which is preliminary data.</text>
</comment>
<dbReference type="EMBL" id="BMNH01000025">
    <property type="protein sequence ID" value="GGO78454.1"/>
    <property type="molecule type" value="Genomic_DNA"/>
</dbReference>
<reference evidence="2" key="1">
    <citation type="journal article" date="2014" name="Int. J. Syst. Evol. Microbiol.">
        <title>Complete genome sequence of Corynebacterium casei LMG S-19264T (=DSM 44701T), isolated from a smear-ripened cheese.</title>
        <authorList>
            <consortium name="US DOE Joint Genome Institute (JGI-PGF)"/>
            <person name="Walter F."/>
            <person name="Albersmeier A."/>
            <person name="Kalinowski J."/>
            <person name="Ruckert C."/>
        </authorList>
    </citation>
    <scope>NUCLEOTIDE SEQUENCE</scope>
    <source>
        <strain evidence="2">CGMCC 4.7368</strain>
    </source>
</reference>
<dbReference type="PANTHER" id="PTHR33428:SF14">
    <property type="entry name" value="CARBOXYLESTERASE TYPE B DOMAIN-CONTAINING PROTEIN"/>
    <property type="match status" value="1"/>
</dbReference>
<protein>
    <recommendedName>
        <fullName evidence="1">Dienelactone hydrolase domain-containing protein</fullName>
    </recommendedName>
</protein>
<name>A0A917ZBM3_9ACTN</name>
<dbReference type="InterPro" id="IPR029058">
    <property type="entry name" value="AB_hydrolase_fold"/>
</dbReference>
<dbReference type="GO" id="GO:0016787">
    <property type="term" value="F:hydrolase activity"/>
    <property type="evidence" value="ECO:0007669"/>
    <property type="project" value="InterPro"/>
</dbReference>
<accession>A0A917ZBM3</accession>
<organism evidence="2 3">
    <name type="scientific">Nonomuraea cavernae</name>
    <dbReference type="NCBI Taxonomy" id="2045107"/>
    <lineage>
        <taxon>Bacteria</taxon>
        <taxon>Bacillati</taxon>
        <taxon>Actinomycetota</taxon>
        <taxon>Actinomycetes</taxon>
        <taxon>Streptosporangiales</taxon>
        <taxon>Streptosporangiaceae</taxon>
        <taxon>Nonomuraea</taxon>
    </lineage>
</organism>
<evidence type="ECO:0000313" key="3">
    <source>
        <dbReference type="Proteomes" id="UP000646523"/>
    </source>
</evidence>
<dbReference type="Pfam" id="PF01738">
    <property type="entry name" value="DLH"/>
    <property type="match status" value="1"/>
</dbReference>
<dbReference type="PANTHER" id="PTHR33428">
    <property type="entry name" value="CHLOROPHYLLASE-2, CHLOROPLASTIC"/>
    <property type="match status" value="1"/>
</dbReference>
<dbReference type="SUPFAM" id="SSF53474">
    <property type="entry name" value="alpha/beta-Hydrolases"/>
    <property type="match status" value="1"/>
</dbReference>
<dbReference type="Proteomes" id="UP000646523">
    <property type="component" value="Unassembled WGS sequence"/>
</dbReference>
<dbReference type="AlphaFoldDB" id="A0A917ZBM3"/>
<gene>
    <name evidence="2" type="ORF">GCM10012289_60470</name>
</gene>
<keyword evidence="3" id="KW-1185">Reference proteome</keyword>
<reference evidence="2" key="2">
    <citation type="submission" date="2020-09" db="EMBL/GenBank/DDBJ databases">
        <authorList>
            <person name="Sun Q."/>
            <person name="Zhou Y."/>
        </authorList>
    </citation>
    <scope>NUCLEOTIDE SEQUENCE</scope>
    <source>
        <strain evidence="2">CGMCC 4.7368</strain>
    </source>
</reference>
<dbReference type="InterPro" id="IPR002925">
    <property type="entry name" value="Dienelactn_hydro"/>
</dbReference>
<sequence length="303" mass="32079">MIRSLWWAAATGGEPPFGTSHLKVHYPAAEQGDRLTGVFPPEGGPYPVVLFLSGINVGQDAYRWLAVEIASAGFVCVTFDRVGELFGGEYGLTPGVDLDAARPETYGTRATCPAIPAILASLAEIELLKGVLDLDRVALGGHSAGGTLALQSAAHVPAVKAVFAYGAHTMVATMLGWPAGTVLPAQVDCPVLLSVGTRDGVIMGSSDRYGQESHERDPVTRTFEEALSDRDGEHLLAVLEGANHFTIADPVDRTAARAFLDLPATAEPRPELAGLITAFLGTHLHEDARARTVLDGLPDIRRR</sequence>
<evidence type="ECO:0000313" key="2">
    <source>
        <dbReference type="EMBL" id="GGO78454.1"/>
    </source>
</evidence>
<feature type="domain" description="Dienelactone hydrolase" evidence="1">
    <location>
        <begin position="40"/>
        <end position="244"/>
    </location>
</feature>
<proteinExistence type="predicted"/>
<dbReference type="RefSeq" id="WP_189127604.1">
    <property type="nucleotide sequence ID" value="NZ_BMNH01000025.1"/>
</dbReference>